<dbReference type="EMBL" id="BARU01012086">
    <property type="protein sequence ID" value="GAH36871.1"/>
    <property type="molecule type" value="Genomic_DNA"/>
</dbReference>
<comment type="caution">
    <text evidence="1">The sequence shown here is derived from an EMBL/GenBank/DDBJ whole genome shotgun (WGS) entry which is preliminary data.</text>
</comment>
<proteinExistence type="predicted"/>
<sequence>MEEKIKFRTFIEFEGSKKEFERAIIDLVGLPIIIKPPPIEIPHTAGCMPLPMIKILGKELLNRYAEKGIPIKLPDVIPGGILTPHLHIGDKVVLIDRAKFKEIIGKIASELVGKVAETASYSKTIETIRSIYAIDTVPLPEKPF</sequence>
<evidence type="ECO:0000313" key="1">
    <source>
        <dbReference type="EMBL" id="GAH36871.1"/>
    </source>
</evidence>
<name>X1EU03_9ZZZZ</name>
<protein>
    <submittedName>
        <fullName evidence="1">Uncharacterized protein</fullName>
    </submittedName>
</protein>
<gene>
    <name evidence="1" type="ORF">S03H2_22441</name>
</gene>
<reference evidence="1" key="1">
    <citation type="journal article" date="2014" name="Front. Microbiol.">
        <title>High frequency of phylogenetically diverse reductive dehalogenase-homologous genes in deep subseafloor sedimentary metagenomes.</title>
        <authorList>
            <person name="Kawai M."/>
            <person name="Futagami T."/>
            <person name="Toyoda A."/>
            <person name="Takaki Y."/>
            <person name="Nishi S."/>
            <person name="Hori S."/>
            <person name="Arai W."/>
            <person name="Tsubouchi T."/>
            <person name="Morono Y."/>
            <person name="Uchiyama I."/>
            <person name="Ito T."/>
            <person name="Fujiyama A."/>
            <person name="Inagaki F."/>
            <person name="Takami H."/>
        </authorList>
    </citation>
    <scope>NUCLEOTIDE SEQUENCE</scope>
    <source>
        <strain evidence="1">Expedition CK06-06</strain>
    </source>
</reference>
<accession>X1EU03</accession>
<dbReference type="AlphaFoldDB" id="X1EU03"/>
<organism evidence="1">
    <name type="scientific">marine sediment metagenome</name>
    <dbReference type="NCBI Taxonomy" id="412755"/>
    <lineage>
        <taxon>unclassified sequences</taxon>
        <taxon>metagenomes</taxon>
        <taxon>ecological metagenomes</taxon>
    </lineage>
</organism>